<sequence length="161" mass="16680">MEVPRPEDVIRDEDPAVAAELDRSMEAPLPTDQIREDAPAPAPAAVAVGGGGGGLGALQQLIDHEDRRLQPAAGAGGGSALQQLIELGVEDPRLQAACFFLAWGVSILVYGTVLKPSTNWEHIFVGFVALTIGAGLALLTLAGAGAGRAAARAERFLRGFF</sequence>
<accession>A0A1E5V5S2</accession>
<keyword evidence="4" id="KW-1185">Reference proteome</keyword>
<feature type="region of interest" description="Disordered" evidence="1">
    <location>
        <begin position="23"/>
        <end position="43"/>
    </location>
</feature>
<keyword evidence="2" id="KW-0472">Membrane</keyword>
<evidence type="ECO:0000256" key="1">
    <source>
        <dbReference type="SAM" id="MobiDB-lite"/>
    </source>
</evidence>
<feature type="transmembrane region" description="Helical" evidence="2">
    <location>
        <begin position="94"/>
        <end position="111"/>
    </location>
</feature>
<gene>
    <name evidence="3" type="ORF">BAE44_0018530</name>
</gene>
<evidence type="ECO:0000313" key="3">
    <source>
        <dbReference type="EMBL" id="OEL20451.1"/>
    </source>
</evidence>
<comment type="caution">
    <text evidence="3">The sequence shown here is derived from an EMBL/GenBank/DDBJ whole genome shotgun (WGS) entry which is preliminary data.</text>
</comment>
<feature type="transmembrane region" description="Helical" evidence="2">
    <location>
        <begin position="123"/>
        <end position="146"/>
    </location>
</feature>
<proteinExistence type="predicted"/>
<reference evidence="3 4" key="1">
    <citation type="submission" date="2016-09" db="EMBL/GenBank/DDBJ databases">
        <title>The draft genome of Dichanthelium oligosanthes: A C3 panicoid grass species.</title>
        <authorList>
            <person name="Studer A.J."/>
            <person name="Schnable J.C."/>
            <person name="Brutnell T.P."/>
        </authorList>
    </citation>
    <scope>NUCLEOTIDE SEQUENCE [LARGE SCALE GENOMIC DNA]</scope>
    <source>
        <strain evidence="4">cv. Kellogg 1175</strain>
        <tissue evidence="3">Leaf</tissue>
    </source>
</reference>
<dbReference type="Proteomes" id="UP000095767">
    <property type="component" value="Unassembled WGS sequence"/>
</dbReference>
<dbReference type="EMBL" id="LWDX02050610">
    <property type="protein sequence ID" value="OEL20451.1"/>
    <property type="molecule type" value="Genomic_DNA"/>
</dbReference>
<evidence type="ECO:0000256" key="2">
    <source>
        <dbReference type="SAM" id="Phobius"/>
    </source>
</evidence>
<keyword evidence="2" id="KW-0812">Transmembrane</keyword>
<keyword evidence="2" id="KW-1133">Transmembrane helix</keyword>
<protein>
    <submittedName>
        <fullName evidence="3">Uncharacterized protein</fullName>
    </submittedName>
</protein>
<dbReference type="AlphaFoldDB" id="A0A1E5V5S2"/>
<name>A0A1E5V5S2_9POAL</name>
<organism evidence="3 4">
    <name type="scientific">Dichanthelium oligosanthes</name>
    <dbReference type="NCBI Taxonomy" id="888268"/>
    <lineage>
        <taxon>Eukaryota</taxon>
        <taxon>Viridiplantae</taxon>
        <taxon>Streptophyta</taxon>
        <taxon>Embryophyta</taxon>
        <taxon>Tracheophyta</taxon>
        <taxon>Spermatophyta</taxon>
        <taxon>Magnoliopsida</taxon>
        <taxon>Liliopsida</taxon>
        <taxon>Poales</taxon>
        <taxon>Poaceae</taxon>
        <taxon>PACMAD clade</taxon>
        <taxon>Panicoideae</taxon>
        <taxon>Panicodae</taxon>
        <taxon>Paniceae</taxon>
        <taxon>Dichantheliinae</taxon>
        <taxon>Dichanthelium</taxon>
    </lineage>
</organism>
<evidence type="ECO:0000313" key="4">
    <source>
        <dbReference type="Proteomes" id="UP000095767"/>
    </source>
</evidence>